<evidence type="ECO:0000313" key="5">
    <source>
        <dbReference type="EMBL" id="SHE83517.1"/>
    </source>
</evidence>
<dbReference type="AlphaFoldDB" id="A0A1M4WQT1"/>
<protein>
    <submittedName>
        <fullName evidence="5">Glycosyl hydrolases family 28</fullName>
    </submittedName>
</protein>
<dbReference type="GO" id="GO:0004650">
    <property type="term" value="F:polygalacturonase activity"/>
    <property type="evidence" value="ECO:0007669"/>
    <property type="project" value="InterPro"/>
</dbReference>
<evidence type="ECO:0000313" key="6">
    <source>
        <dbReference type="Proteomes" id="UP000184509"/>
    </source>
</evidence>
<name>A0A1M4WQT1_9BACE</name>
<keyword evidence="3 4" id="KW-0326">Glycosidase</keyword>
<reference evidence="5 6" key="1">
    <citation type="submission" date="2016-11" db="EMBL/GenBank/DDBJ databases">
        <authorList>
            <person name="Jaros S."/>
            <person name="Januszkiewicz K."/>
            <person name="Wedrychowicz H."/>
        </authorList>
    </citation>
    <scope>NUCLEOTIDE SEQUENCE [LARGE SCALE GENOMIC DNA]</scope>
    <source>
        <strain evidence="5 6">DSM 26991</strain>
    </source>
</reference>
<sequence>MRKYICIIISLLFTIPIWARDYNIVTQGKAVVDGKTLNTKVIQQAIDLLSKKGGGRIIFPKGIYLTGCLQLKSGIELHIEKDAVLLGSTNPDDYYPLNKADNITEKSDNSKLALILGHKVKNIAFSGEGTIDGQGLALALNIDSLHNAGVRIDPNYNVRRMRPNETARPKLFFLSECENISVTGLHLMNSACWGVTFDLCSGLSIDQVSMTNRAYWNNDGFDITDCRRVKITRCNVNSADDGICLKSYHPNACNDSIYIADCEVRSSASAIKFGTASWGGFKNITIDNIRVYDTFRSAIAIESVDGGDIENVNVSRITAKNTGNAIFIRLGHRASERVGTVKNISIKDINVEIPFGRPDINYDLRGPEVDIFHNPFPSSIVGIPGHYIEGVHLENIEITCPGRATKGMAYIPLNRLNQVPEQIDKYPEFSMFGELPSWGFYIRHAKDITLKNVRLKLAEPDYRPAIIMDDVKGESLEQVFFPLDKKEQIIKVNN</sequence>
<comment type="similarity">
    <text evidence="1 4">Belongs to the glycosyl hydrolase 28 family.</text>
</comment>
<dbReference type="EMBL" id="FQTV01000003">
    <property type="protein sequence ID" value="SHE83517.1"/>
    <property type="molecule type" value="Genomic_DNA"/>
</dbReference>
<proteinExistence type="inferred from homology"/>
<gene>
    <name evidence="5" type="ORF">SAMN05444405_103145</name>
</gene>
<dbReference type="PANTHER" id="PTHR31339:SF9">
    <property type="entry name" value="PLASMIN AND FIBRONECTIN-BINDING PROTEIN A"/>
    <property type="match status" value="1"/>
</dbReference>
<evidence type="ECO:0000256" key="2">
    <source>
        <dbReference type="ARBA" id="ARBA00022801"/>
    </source>
</evidence>
<evidence type="ECO:0000256" key="4">
    <source>
        <dbReference type="RuleBase" id="RU361169"/>
    </source>
</evidence>
<keyword evidence="6" id="KW-1185">Reference proteome</keyword>
<evidence type="ECO:0000256" key="1">
    <source>
        <dbReference type="ARBA" id="ARBA00008834"/>
    </source>
</evidence>
<dbReference type="SUPFAM" id="SSF51126">
    <property type="entry name" value="Pectin lyase-like"/>
    <property type="match status" value="1"/>
</dbReference>
<dbReference type="GO" id="GO:0005975">
    <property type="term" value="P:carbohydrate metabolic process"/>
    <property type="evidence" value="ECO:0007669"/>
    <property type="project" value="InterPro"/>
</dbReference>
<dbReference type="OrthoDB" id="9795222at2"/>
<dbReference type="InterPro" id="IPR051801">
    <property type="entry name" value="GH28_Enzymes"/>
</dbReference>
<dbReference type="Gene3D" id="2.160.20.10">
    <property type="entry name" value="Single-stranded right-handed beta-helix, Pectin lyase-like"/>
    <property type="match status" value="1"/>
</dbReference>
<dbReference type="InterPro" id="IPR000743">
    <property type="entry name" value="Glyco_hydro_28"/>
</dbReference>
<organism evidence="5 6">
    <name type="scientific">Bacteroides luti</name>
    <dbReference type="NCBI Taxonomy" id="1297750"/>
    <lineage>
        <taxon>Bacteria</taxon>
        <taxon>Pseudomonadati</taxon>
        <taxon>Bacteroidota</taxon>
        <taxon>Bacteroidia</taxon>
        <taxon>Bacteroidales</taxon>
        <taxon>Bacteroidaceae</taxon>
        <taxon>Bacteroides</taxon>
    </lineage>
</organism>
<dbReference type="RefSeq" id="WP_073399479.1">
    <property type="nucleotide sequence ID" value="NZ_FQTV01000003.1"/>
</dbReference>
<dbReference type="InterPro" id="IPR011050">
    <property type="entry name" value="Pectin_lyase_fold/virulence"/>
</dbReference>
<dbReference type="Proteomes" id="UP000184509">
    <property type="component" value="Unassembled WGS sequence"/>
</dbReference>
<evidence type="ECO:0000256" key="3">
    <source>
        <dbReference type="ARBA" id="ARBA00023295"/>
    </source>
</evidence>
<keyword evidence="2 4" id="KW-0378">Hydrolase</keyword>
<dbReference type="Pfam" id="PF00295">
    <property type="entry name" value="Glyco_hydro_28"/>
    <property type="match status" value="1"/>
</dbReference>
<dbReference type="InterPro" id="IPR006626">
    <property type="entry name" value="PbH1"/>
</dbReference>
<dbReference type="InterPro" id="IPR012334">
    <property type="entry name" value="Pectin_lyas_fold"/>
</dbReference>
<accession>A0A1M4WQT1</accession>
<dbReference type="STRING" id="1297750.SAMN05444405_103145"/>
<dbReference type="SMART" id="SM00710">
    <property type="entry name" value="PbH1"/>
    <property type="match status" value="5"/>
</dbReference>
<dbReference type="PANTHER" id="PTHR31339">
    <property type="entry name" value="PECTIN LYASE-RELATED"/>
    <property type="match status" value="1"/>
</dbReference>